<dbReference type="PRINTS" id="PR00258">
    <property type="entry name" value="SPERACTRCPTR"/>
</dbReference>
<proteinExistence type="predicted"/>
<dbReference type="AlphaFoldDB" id="A0A812F0F5"/>
<evidence type="ECO:0000256" key="3">
    <source>
        <dbReference type="ARBA" id="ARBA00023180"/>
    </source>
</evidence>
<evidence type="ECO:0000256" key="1">
    <source>
        <dbReference type="ARBA" id="ARBA00022729"/>
    </source>
</evidence>
<feature type="domain" description="SRCR" evidence="6">
    <location>
        <begin position="167"/>
        <end position="264"/>
    </location>
</feature>
<dbReference type="SMART" id="SM00202">
    <property type="entry name" value="SR"/>
    <property type="match status" value="2"/>
</dbReference>
<feature type="disulfide bond" evidence="4">
    <location>
        <begin position="334"/>
        <end position="344"/>
    </location>
</feature>
<dbReference type="Proteomes" id="UP000597762">
    <property type="component" value="Unassembled WGS sequence"/>
</dbReference>
<evidence type="ECO:0000256" key="5">
    <source>
        <dbReference type="SAM" id="Coils"/>
    </source>
</evidence>
<dbReference type="SUPFAM" id="SSF56487">
    <property type="entry name" value="SRCR-like"/>
    <property type="match status" value="2"/>
</dbReference>
<dbReference type="FunFam" id="3.10.250.10:FF:000005">
    <property type="entry name" value="Neurotrypsin isoform A"/>
    <property type="match status" value="1"/>
</dbReference>
<dbReference type="Gene3D" id="3.10.250.10">
    <property type="entry name" value="SRCR-like domain"/>
    <property type="match status" value="2"/>
</dbReference>
<dbReference type="InterPro" id="IPR036772">
    <property type="entry name" value="SRCR-like_dom_sf"/>
</dbReference>
<feature type="coiled-coil region" evidence="5">
    <location>
        <begin position="96"/>
        <end position="123"/>
    </location>
</feature>
<protein>
    <recommendedName>
        <fullName evidence="6">SRCR domain-containing protein</fullName>
    </recommendedName>
</protein>
<feature type="disulfide bond" evidence="4">
    <location>
        <begin position="233"/>
        <end position="243"/>
    </location>
</feature>
<feature type="domain" description="SRCR" evidence="6">
    <location>
        <begin position="268"/>
        <end position="366"/>
    </location>
</feature>
<reference evidence="7" key="1">
    <citation type="submission" date="2021-01" db="EMBL/GenBank/DDBJ databases">
        <authorList>
            <person name="Li R."/>
            <person name="Bekaert M."/>
        </authorList>
    </citation>
    <scope>NUCLEOTIDE SEQUENCE</scope>
    <source>
        <strain evidence="7">Farmed</strain>
    </source>
</reference>
<keyword evidence="2 4" id="KW-1015">Disulfide bond</keyword>
<dbReference type="EMBL" id="CAHIKZ030005624">
    <property type="protein sequence ID" value="CAE1332014.1"/>
    <property type="molecule type" value="Genomic_DNA"/>
</dbReference>
<keyword evidence="7" id="KW-0675">Receptor</keyword>
<dbReference type="InterPro" id="IPR001190">
    <property type="entry name" value="SRCR"/>
</dbReference>
<dbReference type="PANTHER" id="PTHR48071">
    <property type="entry name" value="SRCR DOMAIN-CONTAINING PROTEIN"/>
    <property type="match status" value="1"/>
</dbReference>
<comment type="caution">
    <text evidence="4">Lacks conserved residue(s) required for the propagation of feature annotation.</text>
</comment>
<sequence length="373" mass="41964">MIQLSQSVIEPVYRVVLPPTQKVSTNIDKSHDNVEPVYSTPISKILQKTTTLREKETTMPRSVAPPAPEKTCEFKFKVAVEDSGFNCRDLELITQVAKLKRSHNRMERTLIENERRMHLLESELIKLSTSLSLRVQQAYRLPKEIQPDQGFENITKQLPKGMQLNGIRLTYGTHGNVEVMVNGEWGTVCDDNFSLLEANVICRELGFTEAKRATKRSHFGKGKGPVWFNDLHCTGNENSLFMCQRAHRVTSNCNHAEDAGVVCSGVPLRLTNGHYGRVEVHMNGQWGTVCNAGFDTEDAEVVCRQMGFMNVQRVMESSLFAVGSGPIWMTDVSCTGHESNFFDCYWSTPQDKEVCDHTNDAAIECGSNYCENC</sequence>
<keyword evidence="3" id="KW-0325">Glycoprotein</keyword>
<organism evidence="7 8">
    <name type="scientific">Acanthosepion pharaonis</name>
    <name type="common">Pharaoh cuttlefish</name>
    <name type="synonym">Sepia pharaonis</name>
    <dbReference type="NCBI Taxonomy" id="158019"/>
    <lineage>
        <taxon>Eukaryota</taxon>
        <taxon>Metazoa</taxon>
        <taxon>Spiralia</taxon>
        <taxon>Lophotrochozoa</taxon>
        <taxon>Mollusca</taxon>
        <taxon>Cephalopoda</taxon>
        <taxon>Coleoidea</taxon>
        <taxon>Decapodiformes</taxon>
        <taxon>Sepiida</taxon>
        <taxon>Sepiina</taxon>
        <taxon>Sepiidae</taxon>
        <taxon>Acanthosepion</taxon>
    </lineage>
</organism>
<keyword evidence="1" id="KW-0732">Signal</keyword>
<comment type="caution">
    <text evidence="7">The sequence shown here is derived from an EMBL/GenBank/DDBJ whole genome shotgun (WGS) entry which is preliminary data.</text>
</comment>
<evidence type="ECO:0000259" key="6">
    <source>
        <dbReference type="PROSITE" id="PS50287"/>
    </source>
</evidence>
<dbReference type="FunFam" id="3.10.250.10:FF:000001">
    <property type="entry name" value="Lysyl oxidase 4 isoform X1"/>
    <property type="match status" value="1"/>
</dbReference>
<feature type="disulfide bond" evidence="4">
    <location>
        <begin position="202"/>
        <end position="263"/>
    </location>
</feature>
<dbReference type="PROSITE" id="PS50287">
    <property type="entry name" value="SRCR_2"/>
    <property type="match status" value="2"/>
</dbReference>
<evidence type="ECO:0000313" key="8">
    <source>
        <dbReference type="Proteomes" id="UP000597762"/>
    </source>
</evidence>
<evidence type="ECO:0000256" key="4">
    <source>
        <dbReference type="PROSITE-ProRule" id="PRU00196"/>
    </source>
</evidence>
<dbReference type="PANTHER" id="PTHR48071:SF18">
    <property type="entry name" value="DELETED IN MALIGNANT BRAIN TUMORS 1 PROTEIN-RELATED"/>
    <property type="match status" value="1"/>
</dbReference>
<feature type="disulfide bond" evidence="4">
    <location>
        <begin position="189"/>
        <end position="253"/>
    </location>
</feature>
<gene>
    <name evidence="7" type="ORF">SPHA_81127</name>
</gene>
<dbReference type="OrthoDB" id="422749at2759"/>
<dbReference type="GO" id="GO:0016020">
    <property type="term" value="C:membrane"/>
    <property type="evidence" value="ECO:0007669"/>
    <property type="project" value="InterPro"/>
</dbReference>
<accession>A0A812F0F5</accession>
<evidence type="ECO:0000313" key="7">
    <source>
        <dbReference type="EMBL" id="CAE1332014.1"/>
    </source>
</evidence>
<keyword evidence="5" id="KW-0175">Coiled coil</keyword>
<name>A0A812F0F5_ACAPH</name>
<evidence type="ECO:0000256" key="2">
    <source>
        <dbReference type="ARBA" id="ARBA00023157"/>
    </source>
</evidence>
<keyword evidence="8" id="KW-1185">Reference proteome</keyword>
<dbReference type="Pfam" id="PF00530">
    <property type="entry name" value="SRCR"/>
    <property type="match status" value="2"/>
</dbReference>